<dbReference type="RefSeq" id="WP_214346086.1">
    <property type="nucleotide sequence ID" value="NZ_JAHBOH010000001.1"/>
</dbReference>
<feature type="transmembrane region" description="Helical" evidence="1">
    <location>
        <begin position="361"/>
        <end position="378"/>
    </location>
</feature>
<keyword evidence="1" id="KW-0472">Membrane</keyword>
<evidence type="ECO:0000313" key="2">
    <source>
        <dbReference type="EMBL" id="MBT0993097.1"/>
    </source>
</evidence>
<keyword evidence="3" id="KW-1185">Reference proteome</keyword>
<dbReference type="Proteomes" id="UP000722125">
    <property type="component" value="Unassembled WGS sequence"/>
</dbReference>
<feature type="transmembrane region" description="Helical" evidence="1">
    <location>
        <begin position="329"/>
        <end position="349"/>
    </location>
</feature>
<protein>
    <submittedName>
        <fullName evidence="2">Uncharacterized protein</fullName>
    </submittedName>
</protein>
<accession>A0ABS5TVG8</accession>
<name>A0ABS5TVG8_9CELL</name>
<keyword evidence="1" id="KW-1133">Transmembrane helix</keyword>
<feature type="transmembrane region" description="Helical" evidence="1">
    <location>
        <begin position="26"/>
        <end position="47"/>
    </location>
</feature>
<feature type="transmembrane region" description="Helical" evidence="1">
    <location>
        <begin position="222"/>
        <end position="243"/>
    </location>
</feature>
<feature type="transmembrane region" description="Helical" evidence="1">
    <location>
        <begin position="183"/>
        <end position="202"/>
    </location>
</feature>
<feature type="transmembrane region" description="Helical" evidence="1">
    <location>
        <begin position="158"/>
        <end position="177"/>
    </location>
</feature>
<evidence type="ECO:0000313" key="3">
    <source>
        <dbReference type="Proteomes" id="UP000722125"/>
    </source>
</evidence>
<feature type="transmembrane region" description="Helical" evidence="1">
    <location>
        <begin position="422"/>
        <end position="442"/>
    </location>
</feature>
<keyword evidence="1" id="KW-0812">Transmembrane</keyword>
<reference evidence="2 3" key="1">
    <citation type="submission" date="2021-05" db="EMBL/GenBank/DDBJ databases">
        <title>Description of Cellulomonas sp. DKR-3 sp. nov.</title>
        <authorList>
            <person name="Dahal R.H."/>
            <person name="Chaudhary D.K."/>
        </authorList>
    </citation>
    <scope>NUCLEOTIDE SEQUENCE [LARGE SCALE GENOMIC DNA]</scope>
    <source>
        <strain evidence="2 3">DKR-3</strain>
    </source>
</reference>
<organism evidence="2 3">
    <name type="scientific">Cellulomonas fulva</name>
    <dbReference type="NCBI Taxonomy" id="2835530"/>
    <lineage>
        <taxon>Bacteria</taxon>
        <taxon>Bacillati</taxon>
        <taxon>Actinomycetota</taxon>
        <taxon>Actinomycetes</taxon>
        <taxon>Micrococcales</taxon>
        <taxon>Cellulomonadaceae</taxon>
        <taxon>Cellulomonas</taxon>
    </lineage>
</organism>
<feature type="transmembrane region" description="Helical" evidence="1">
    <location>
        <begin position="130"/>
        <end position="151"/>
    </location>
</feature>
<feature type="transmembrane region" description="Helical" evidence="1">
    <location>
        <begin position="102"/>
        <end position="124"/>
    </location>
</feature>
<dbReference type="EMBL" id="JAHBOH010000001">
    <property type="protein sequence ID" value="MBT0993097.1"/>
    <property type="molecule type" value="Genomic_DNA"/>
</dbReference>
<feature type="transmembrane region" description="Helical" evidence="1">
    <location>
        <begin position="300"/>
        <end position="323"/>
    </location>
</feature>
<comment type="caution">
    <text evidence="2">The sequence shown here is derived from an EMBL/GenBank/DDBJ whole genome shotgun (WGS) entry which is preliminary data.</text>
</comment>
<evidence type="ECO:0000256" key="1">
    <source>
        <dbReference type="SAM" id="Phobius"/>
    </source>
</evidence>
<gene>
    <name evidence="2" type="ORF">KIN34_02160</name>
</gene>
<sequence length="450" mass="43981">MTTVPVAAPAPLAAPHARPQHDRASAWQLAAIQVLGAGAALLGWWALGSTASAAAQAPAVRAYGWSSVLALPLTLGVAYLLPNLARGWAAPLRRGPWSPYVTLAWGVSGAAVAVGGVLVVAAALGAPTGVAGLTALAAGAVAAGVMGCQLARLTGRRGLMAGSAVGQALLPVTWWVATVAGMGARSAGLAVLVVAASGLAALVHRTRGLAAPLRRSDLDVRFLRSAAVLVPHLLVFAVLMQGLRLVATGSPADLLAAHLVMLVVTVGATLGGSLHAILAARVQSAPDDELAARAAANARAYALVGAALGLAVAVGAHVAPAFVGAFPRVGVAGLVALATVLPSVMTYYATSGLALRSGRSGVVAASSAAAVAVLLAAQPLVAGGTTSEQAVAYAVAVAVLPVVGACLTAARCPGPVARAVGPVARWGALAPVPGVLAALALAGTGTPWTS</sequence>
<proteinExistence type="predicted"/>
<feature type="transmembrane region" description="Helical" evidence="1">
    <location>
        <begin position="255"/>
        <end position="279"/>
    </location>
</feature>
<feature type="transmembrane region" description="Helical" evidence="1">
    <location>
        <begin position="62"/>
        <end position="81"/>
    </location>
</feature>
<feature type="transmembrane region" description="Helical" evidence="1">
    <location>
        <begin position="390"/>
        <end position="410"/>
    </location>
</feature>